<organism evidence="3 4">
    <name type="scientific">Polyplosphaeria fusca</name>
    <dbReference type="NCBI Taxonomy" id="682080"/>
    <lineage>
        <taxon>Eukaryota</taxon>
        <taxon>Fungi</taxon>
        <taxon>Dikarya</taxon>
        <taxon>Ascomycota</taxon>
        <taxon>Pezizomycotina</taxon>
        <taxon>Dothideomycetes</taxon>
        <taxon>Pleosporomycetidae</taxon>
        <taxon>Pleosporales</taxon>
        <taxon>Tetraplosphaeriaceae</taxon>
        <taxon>Polyplosphaeria</taxon>
    </lineage>
</organism>
<gene>
    <name evidence="3" type="ORF">EJ04DRAFT_556957</name>
</gene>
<dbReference type="Proteomes" id="UP000799444">
    <property type="component" value="Unassembled WGS sequence"/>
</dbReference>
<feature type="transmembrane region" description="Helical" evidence="2">
    <location>
        <begin position="487"/>
        <end position="508"/>
    </location>
</feature>
<evidence type="ECO:0000256" key="1">
    <source>
        <dbReference type="SAM" id="MobiDB-lite"/>
    </source>
</evidence>
<dbReference type="OrthoDB" id="3799185at2759"/>
<feature type="transmembrane region" description="Helical" evidence="2">
    <location>
        <begin position="760"/>
        <end position="781"/>
    </location>
</feature>
<feature type="transmembrane region" description="Helical" evidence="2">
    <location>
        <begin position="540"/>
        <end position="567"/>
    </location>
</feature>
<feature type="compositionally biased region" description="Polar residues" evidence="1">
    <location>
        <begin position="443"/>
        <end position="457"/>
    </location>
</feature>
<evidence type="ECO:0000256" key="2">
    <source>
        <dbReference type="SAM" id="Phobius"/>
    </source>
</evidence>
<dbReference type="PANTHER" id="PTHR37544:SF3">
    <property type="entry name" value="SPRAY"/>
    <property type="match status" value="1"/>
</dbReference>
<dbReference type="PANTHER" id="PTHR37544">
    <property type="entry name" value="SPRAY-RELATED"/>
    <property type="match status" value="1"/>
</dbReference>
<keyword evidence="2" id="KW-1133">Transmembrane helix</keyword>
<evidence type="ECO:0000313" key="4">
    <source>
        <dbReference type="Proteomes" id="UP000799444"/>
    </source>
</evidence>
<feature type="region of interest" description="Disordered" evidence="1">
    <location>
        <begin position="1"/>
        <end position="32"/>
    </location>
</feature>
<feature type="region of interest" description="Disordered" evidence="1">
    <location>
        <begin position="440"/>
        <end position="473"/>
    </location>
</feature>
<feature type="transmembrane region" description="Helical" evidence="2">
    <location>
        <begin position="725"/>
        <end position="745"/>
    </location>
</feature>
<evidence type="ECO:0000313" key="3">
    <source>
        <dbReference type="EMBL" id="KAF2728124.1"/>
    </source>
</evidence>
<feature type="compositionally biased region" description="Polar residues" evidence="1">
    <location>
        <begin position="1"/>
        <end position="10"/>
    </location>
</feature>
<feature type="transmembrane region" description="Helical" evidence="2">
    <location>
        <begin position="816"/>
        <end position="840"/>
    </location>
</feature>
<keyword evidence="4" id="KW-1185">Reference proteome</keyword>
<dbReference type="Pfam" id="PF11915">
    <property type="entry name" value="DUF3433"/>
    <property type="match status" value="2"/>
</dbReference>
<keyword evidence="2" id="KW-0812">Transmembrane</keyword>
<dbReference type="AlphaFoldDB" id="A0A9P4QKF9"/>
<keyword evidence="2" id="KW-0472">Membrane</keyword>
<dbReference type="EMBL" id="ML996294">
    <property type="protein sequence ID" value="KAF2728124.1"/>
    <property type="molecule type" value="Genomic_DNA"/>
</dbReference>
<feature type="transmembrane region" description="Helical" evidence="2">
    <location>
        <begin position="603"/>
        <end position="620"/>
    </location>
</feature>
<dbReference type="InterPro" id="IPR021840">
    <property type="entry name" value="DUF3433"/>
</dbReference>
<sequence length="943" mass="102013">MPSEQASASPMPNCRSSIPIPQSLSSPHLTSPPSPSAMLSRLLPLAILLTAVHTSSPFQLSTPRISSCPFSISAHPSNASSFSILYDTTTSISPVPDSLASTDKENTTESTCVLCTTLSWNDTRNAVIKSVEYDFWHRLQAGSLEQIVTYMQADNGTREEYFESSYIYGDEATGQTFHTHSVQPNGSEPLVLKASRGGEDLCVQTTFRVFSRGAWEGGAVAEISRRSVFVLGVNLQLRASYEDARLSVRTVLKSAAMDVKGSAPVSSPAKTYKPGILRSGSLSALLVVTLVLIGLVELACQVLPTTTTGDLIDDVDDAVSSYDKRNSFNEIRPDILVKAIIVTYEKIETTGRPQFPREAKPQVTSAPNPDAFLQGGDSSRTEIFETIVSAPNPNAFLQNGESSISDPPVVSTGAPNPNAFLQESSTVPYTTISASAPPPGVYLQSSESTLPGTQAPNPSAYLEHPPTAPARPSFLDPMGPVRTAGDYFLGSYVPTLIAVLYSIPWAIIYRRALLLEPFYQLSNSQGAPASRTITRSFSSIIAPLVGLMYGEGTALVTTALMGLSLLITPLAPEAISIHTIGSCDAKSKGCTGKIGVLTPAARAIEGLLGLMALLTIWLIFTLRKRNLKLHADPSSIAGLATLFWCYDVRKDFTSLEPPTSDKQLQRALRTYRYRMETKIHPNGASLLGFNRAVENDFVPPEAKQKHEYAVLDWTLNMAPAHRLKAVSFFIFLTALAALIVVYRFIKGDNGFEAFMDSQGFGVRFLFTLIGVGINTALLAPYRSLAIGRAKAGESILMASPSHPLTALYPAIKQGQIVLSLITTASILAQVLTITIATIPFDNANSWNAYVASTWICVSIIGWMLLILSILFFYREPNLPLKPNTIAANLFYLCGSRLPELFSTMGSLSTRARDQKIEALNYRYCLAKVQGMDGVVRVTVDAEG</sequence>
<protein>
    <submittedName>
        <fullName evidence="3">Uncharacterized protein</fullName>
    </submittedName>
</protein>
<feature type="transmembrane region" description="Helical" evidence="2">
    <location>
        <begin position="846"/>
        <end position="873"/>
    </location>
</feature>
<reference evidence="3" key="1">
    <citation type="journal article" date="2020" name="Stud. Mycol.">
        <title>101 Dothideomycetes genomes: a test case for predicting lifestyles and emergence of pathogens.</title>
        <authorList>
            <person name="Haridas S."/>
            <person name="Albert R."/>
            <person name="Binder M."/>
            <person name="Bloem J."/>
            <person name="Labutti K."/>
            <person name="Salamov A."/>
            <person name="Andreopoulos B."/>
            <person name="Baker S."/>
            <person name="Barry K."/>
            <person name="Bills G."/>
            <person name="Bluhm B."/>
            <person name="Cannon C."/>
            <person name="Castanera R."/>
            <person name="Culley D."/>
            <person name="Daum C."/>
            <person name="Ezra D."/>
            <person name="Gonzalez J."/>
            <person name="Henrissat B."/>
            <person name="Kuo A."/>
            <person name="Liang C."/>
            <person name="Lipzen A."/>
            <person name="Lutzoni F."/>
            <person name="Magnuson J."/>
            <person name="Mondo S."/>
            <person name="Nolan M."/>
            <person name="Ohm R."/>
            <person name="Pangilinan J."/>
            <person name="Park H.-J."/>
            <person name="Ramirez L."/>
            <person name="Alfaro M."/>
            <person name="Sun H."/>
            <person name="Tritt A."/>
            <person name="Yoshinaga Y."/>
            <person name="Zwiers L.-H."/>
            <person name="Turgeon B."/>
            <person name="Goodwin S."/>
            <person name="Spatafora J."/>
            <person name="Crous P."/>
            <person name="Grigoriev I."/>
        </authorList>
    </citation>
    <scope>NUCLEOTIDE SEQUENCE</scope>
    <source>
        <strain evidence="3">CBS 125425</strain>
    </source>
</reference>
<proteinExistence type="predicted"/>
<accession>A0A9P4QKF9</accession>
<comment type="caution">
    <text evidence="3">The sequence shown here is derived from an EMBL/GenBank/DDBJ whole genome shotgun (WGS) entry which is preliminary data.</text>
</comment>
<name>A0A9P4QKF9_9PLEO</name>
<feature type="compositionally biased region" description="Low complexity" evidence="1">
    <location>
        <begin position="16"/>
        <end position="29"/>
    </location>
</feature>